<dbReference type="EMBL" id="NCSJ02000198">
    <property type="protein sequence ID" value="RFU27597.1"/>
    <property type="molecule type" value="Genomic_DNA"/>
</dbReference>
<dbReference type="AlphaFoldDB" id="A0A3E2H2T0"/>
<feature type="domain" description="Carboxymuconolactone decarboxylase-like" evidence="1">
    <location>
        <begin position="185"/>
        <end position="257"/>
    </location>
</feature>
<dbReference type="OrthoDB" id="10250730at2759"/>
<reference evidence="2 3" key="1">
    <citation type="submission" date="2018-05" db="EMBL/GenBank/DDBJ databases">
        <title>Draft genome sequence of Scytalidium lignicola DSM 105466, a ubiquitous saprotrophic fungus.</title>
        <authorList>
            <person name="Buettner E."/>
            <person name="Gebauer A.M."/>
            <person name="Hofrichter M."/>
            <person name="Liers C."/>
            <person name="Kellner H."/>
        </authorList>
    </citation>
    <scope>NUCLEOTIDE SEQUENCE [LARGE SCALE GENOMIC DNA]</scope>
    <source>
        <strain evidence="2 3">DSM 105466</strain>
    </source>
</reference>
<dbReference type="InterPro" id="IPR029032">
    <property type="entry name" value="AhpD-like"/>
</dbReference>
<dbReference type="SUPFAM" id="SSF69118">
    <property type="entry name" value="AhpD-like"/>
    <property type="match status" value="1"/>
</dbReference>
<dbReference type="PANTHER" id="PTHR33930">
    <property type="entry name" value="ALKYL HYDROPEROXIDE REDUCTASE AHPD"/>
    <property type="match status" value="1"/>
</dbReference>
<protein>
    <recommendedName>
        <fullName evidence="1">Carboxymuconolactone decarboxylase-like domain-containing protein</fullName>
    </recommendedName>
</protein>
<dbReference type="Pfam" id="PF02627">
    <property type="entry name" value="CMD"/>
    <property type="match status" value="2"/>
</dbReference>
<gene>
    <name evidence="2" type="ORF">B7463_g8723</name>
</gene>
<sequence length="292" mass="32637">MPIMLKDHLTDLGEVWSSAWEALLEASPAYFAAYLKMRSVPIKNRHLSRKLQELLLLACDASCTHLFEPGVRLHTENALKAGATKEEVLEVLMRASVLGIHAVSVGLPILFEVLVEDGKMTEEELNVPNDAYREQLKTDFTEKRGFWAPHYQKLITIGKQGEDIPYAKLKKTKCLDPNDLFLTAPDFFDAYITYSSAPTIDGGHLSPRDRELVYTAIDCSTTHLYGYGLKTHVRNALRYGATPEVIVEVYELAALMGVQTLLLGVPILKETLAQLSSSREHPIERVTHDTTG</sequence>
<feature type="non-terminal residue" evidence="2">
    <location>
        <position position="1"/>
    </location>
</feature>
<keyword evidence="3" id="KW-1185">Reference proteome</keyword>
<organism evidence="2 3">
    <name type="scientific">Scytalidium lignicola</name>
    <name type="common">Hyphomycete</name>
    <dbReference type="NCBI Taxonomy" id="5539"/>
    <lineage>
        <taxon>Eukaryota</taxon>
        <taxon>Fungi</taxon>
        <taxon>Dikarya</taxon>
        <taxon>Ascomycota</taxon>
        <taxon>Pezizomycotina</taxon>
        <taxon>Leotiomycetes</taxon>
        <taxon>Leotiomycetes incertae sedis</taxon>
        <taxon>Scytalidium</taxon>
    </lineage>
</organism>
<dbReference type="PANTHER" id="PTHR33930:SF2">
    <property type="entry name" value="BLR3452 PROTEIN"/>
    <property type="match status" value="1"/>
</dbReference>
<dbReference type="Proteomes" id="UP000258309">
    <property type="component" value="Unassembled WGS sequence"/>
</dbReference>
<dbReference type="InterPro" id="IPR003779">
    <property type="entry name" value="CMD-like"/>
</dbReference>
<evidence type="ECO:0000259" key="1">
    <source>
        <dbReference type="Pfam" id="PF02627"/>
    </source>
</evidence>
<evidence type="ECO:0000313" key="2">
    <source>
        <dbReference type="EMBL" id="RFU27597.1"/>
    </source>
</evidence>
<feature type="non-terminal residue" evidence="2">
    <location>
        <position position="292"/>
    </location>
</feature>
<evidence type="ECO:0000313" key="3">
    <source>
        <dbReference type="Proteomes" id="UP000258309"/>
    </source>
</evidence>
<dbReference type="Gene3D" id="1.20.1290.10">
    <property type="entry name" value="AhpD-like"/>
    <property type="match status" value="1"/>
</dbReference>
<accession>A0A3E2H2T0</accession>
<feature type="domain" description="Carboxymuconolactone decarboxylase-like" evidence="1">
    <location>
        <begin position="28"/>
        <end position="97"/>
    </location>
</feature>
<name>A0A3E2H2T0_SCYLI</name>
<comment type="caution">
    <text evidence="2">The sequence shown here is derived from an EMBL/GenBank/DDBJ whole genome shotgun (WGS) entry which is preliminary data.</text>
</comment>
<dbReference type="GO" id="GO:0051920">
    <property type="term" value="F:peroxiredoxin activity"/>
    <property type="evidence" value="ECO:0007669"/>
    <property type="project" value="InterPro"/>
</dbReference>
<dbReference type="STRING" id="5539.A0A3E2H2T0"/>
<proteinExistence type="predicted"/>